<keyword evidence="4" id="KW-1133">Transmembrane helix</keyword>
<dbReference type="SUPFAM" id="SSF82171">
    <property type="entry name" value="DPP6 N-terminal domain-like"/>
    <property type="match status" value="1"/>
</dbReference>
<dbReference type="SUPFAM" id="SSF50494">
    <property type="entry name" value="Trypsin-like serine proteases"/>
    <property type="match status" value="1"/>
</dbReference>
<proteinExistence type="predicted"/>
<name>A0ABV6UCF8_9ACTN</name>
<protein>
    <submittedName>
        <fullName evidence="6">Trypsin-like peptidase domain-containing protein</fullName>
    </submittedName>
</protein>
<dbReference type="InterPro" id="IPR001680">
    <property type="entry name" value="WD40_rpt"/>
</dbReference>
<evidence type="ECO:0000256" key="4">
    <source>
        <dbReference type="SAM" id="Phobius"/>
    </source>
</evidence>
<dbReference type="Gene3D" id="2.130.10.10">
    <property type="entry name" value="YVTN repeat-like/Quinoprotein amine dehydrogenase"/>
    <property type="match status" value="1"/>
</dbReference>
<dbReference type="EMBL" id="JBHMQT010000059">
    <property type="protein sequence ID" value="MFC0865886.1"/>
    <property type="molecule type" value="Genomic_DNA"/>
</dbReference>
<dbReference type="InterPro" id="IPR009003">
    <property type="entry name" value="Peptidase_S1_PA"/>
</dbReference>
<evidence type="ECO:0000313" key="7">
    <source>
        <dbReference type="Proteomes" id="UP001589870"/>
    </source>
</evidence>
<dbReference type="PROSITE" id="PS00678">
    <property type="entry name" value="WD_REPEATS_1"/>
    <property type="match status" value="1"/>
</dbReference>
<dbReference type="Pfam" id="PF20703">
    <property type="entry name" value="nSTAND1"/>
    <property type="match status" value="1"/>
</dbReference>
<dbReference type="Proteomes" id="UP001589870">
    <property type="component" value="Unassembled WGS sequence"/>
</dbReference>
<organism evidence="6 7">
    <name type="scientific">Sphaerimonospora cavernae</name>
    <dbReference type="NCBI Taxonomy" id="1740611"/>
    <lineage>
        <taxon>Bacteria</taxon>
        <taxon>Bacillati</taxon>
        <taxon>Actinomycetota</taxon>
        <taxon>Actinomycetes</taxon>
        <taxon>Streptosporangiales</taxon>
        <taxon>Streptosporangiaceae</taxon>
        <taxon>Sphaerimonospora</taxon>
    </lineage>
</organism>
<keyword evidence="4" id="KW-0812">Transmembrane</keyword>
<dbReference type="SUPFAM" id="SSF52540">
    <property type="entry name" value="P-loop containing nucleoside triphosphate hydrolases"/>
    <property type="match status" value="1"/>
</dbReference>
<dbReference type="InterPro" id="IPR027417">
    <property type="entry name" value="P-loop_NTPase"/>
</dbReference>
<evidence type="ECO:0000256" key="3">
    <source>
        <dbReference type="PROSITE-ProRule" id="PRU00221"/>
    </source>
</evidence>
<dbReference type="PANTHER" id="PTHR47691">
    <property type="entry name" value="REGULATOR-RELATED"/>
    <property type="match status" value="1"/>
</dbReference>
<keyword evidence="7" id="KW-1185">Reference proteome</keyword>
<evidence type="ECO:0000259" key="5">
    <source>
        <dbReference type="Pfam" id="PF20703"/>
    </source>
</evidence>
<feature type="transmembrane region" description="Helical" evidence="4">
    <location>
        <begin position="669"/>
        <end position="689"/>
    </location>
</feature>
<feature type="domain" description="Novel STAND NTPase 1" evidence="5">
    <location>
        <begin position="229"/>
        <end position="621"/>
    </location>
</feature>
<dbReference type="Gene3D" id="2.40.10.10">
    <property type="entry name" value="Trypsin-like serine proteases"/>
    <property type="match status" value="2"/>
</dbReference>
<dbReference type="PANTHER" id="PTHR47691:SF3">
    <property type="entry name" value="HTH-TYPE TRANSCRIPTIONAL REGULATOR RV0890C-RELATED"/>
    <property type="match status" value="1"/>
</dbReference>
<evidence type="ECO:0000313" key="6">
    <source>
        <dbReference type="EMBL" id="MFC0865886.1"/>
    </source>
</evidence>
<dbReference type="RefSeq" id="WP_394303891.1">
    <property type="nucleotide sequence ID" value="NZ_JBHMQT010000059.1"/>
</dbReference>
<evidence type="ECO:0000256" key="1">
    <source>
        <dbReference type="ARBA" id="ARBA00022574"/>
    </source>
</evidence>
<keyword evidence="4" id="KW-0472">Membrane</keyword>
<dbReference type="InterPro" id="IPR015943">
    <property type="entry name" value="WD40/YVTN_repeat-like_dom_sf"/>
</dbReference>
<dbReference type="SUPFAM" id="SSF50998">
    <property type="entry name" value="Quinoprotein alcohol dehydrogenase-like"/>
    <property type="match status" value="1"/>
</dbReference>
<comment type="caution">
    <text evidence="6">The sequence shown here is derived from an EMBL/GenBank/DDBJ whole genome shotgun (WGS) entry which is preliminary data.</text>
</comment>
<feature type="repeat" description="WD" evidence="3">
    <location>
        <begin position="867"/>
        <end position="898"/>
    </location>
</feature>
<accession>A0ABV6UCF8</accession>
<dbReference type="InterPro" id="IPR019775">
    <property type="entry name" value="WD40_repeat_CS"/>
</dbReference>
<dbReference type="InterPro" id="IPR043504">
    <property type="entry name" value="Peptidase_S1_PA_chymotrypsin"/>
</dbReference>
<reference evidence="6 7" key="1">
    <citation type="submission" date="2024-09" db="EMBL/GenBank/DDBJ databases">
        <authorList>
            <person name="Sun Q."/>
            <person name="Mori K."/>
        </authorList>
    </citation>
    <scope>NUCLEOTIDE SEQUENCE [LARGE SCALE GENOMIC DNA]</scope>
    <source>
        <strain evidence="6 7">TBRC 1851</strain>
    </source>
</reference>
<dbReference type="InterPro" id="IPR011047">
    <property type="entry name" value="Quinoprotein_ADH-like_sf"/>
</dbReference>
<gene>
    <name evidence="6" type="ORF">ACFHYQ_26660</name>
</gene>
<dbReference type="Gene3D" id="3.40.50.300">
    <property type="entry name" value="P-loop containing nucleotide triphosphate hydrolases"/>
    <property type="match status" value="1"/>
</dbReference>
<dbReference type="PROSITE" id="PS50082">
    <property type="entry name" value="WD_REPEATS_2"/>
    <property type="match status" value="1"/>
</dbReference>
<sequence length="1445" mass="157273">MSETARTWSGSADEAMAAAIVQVRGQHGALGGAGFLVAPDLVLTCAHVVSDALETPRQEPVAEGTPVMVEFPLCEPPAGADGRPMWPALVENWVPIRAERTGDIAVLRLSEPVPGTRPLPVADPDSVQGGEVRAVGFPHDAPGGIWFEGRVSGATGEGWMQLSRANGQAAHVKPGFSGSPVWHNALSAAVGLLVAAQPAGDAQQAYALRTRTIVREIPGLGPVIRPPSPFRGLKPYEEGDADLFFGREEDIGNVVTALYGARTVTVYGPSGCGKSSLALAGVVPRMRADGYEVLAFNAGEISSVRSALATELYEAIRAGRYGPARADGADQVEDWLAGKGLADTLHRVRGTVSGDLLLVLDQAEALLNHTQTEIDELADLLFPRRRPIGGVRILVTLRSDLMDAVLKHPRLGPALLGGTTSPLAPMSSEQLEEVITKPVELLAVAYEPGLARRILRDAGGEPGILPLLGFVLQQLWEQQDGGYLRNAAYEKMRGVSGALRLHAEEVWKNRVHGKPEKEEAARRLLTKLVRMLPGSQITLRRRVTRDEVDETQWELTEAFAERRLLVLYGGAGEPESAELAHEALITAWPALRHQVEADGKFLAGQAELVHDLRRWRHGEQSASLLPDGEELQAIDRWLGGREGELAEEQREFLALARRRSRMLRRRARAVRTALAMVSALIVALATFLVNQMLVSAERADENKSRVLASSAAEMAEEDPGLAALAAIAAYKIAPTQEARNALLQRFDQFKDAVWMLTGFQGPLLDAAMSADGTVMLASSTGGRATLFVRQAGGRVLRKHLGIDGNAVLPLIGRDGRRIAYAVDGTDSMVWHDVRYTAHDIVVGPAHLLRGAPQKHTVGELGGRYSMVAFSPNADRIAMVTFDGRLRVWDLATQRLQELPGRFPGLRQVWFGSDENTLVAARQSGGSSLVSLDLRSGAVRELEDRRSVSAQDYSAEAEVSADGRVLAVCRKPPHAEKAVYRVIRVSDGRELTRYTSLKDYRPCQRPIVDQTGELVAIDEGIGRWVLLGTRPGTPPRQFIGPVLSYSGVAGPLLGTPSAPIVVYRDRASVTGWQMFPDSGLGVYSPPVLLGRGRTMLARIGKDDDEAADRLAVMETEGRKRTLAEVRIAATPPDPDLLLTVNRAETLVADVADHNKITVYELPRLRKVAEFTTRMPPLDKNGQRERVRSFFLTDEELVTVSGGVIERWNARDGRRLADPLDIHDLFSDGADPTEFYVQRHYQPGYVQLMDVDDHTLRAIHLTTLTDNPNLRIHLGADALNVVVEHSGRYAMVLTRGGVIELWSVADRRRTRRILGSLGPLESTTWKAGILEDDGSGNPGFFLANGHSVRFMRVADGDVDVTSYEFSGKQKFWASTDDGKVLLRSYAPGEHINGDHATGGRAAGERADLFRLDPGLWKSHLCGVLGRDLSEDERRGLPRGLPDVICPL</sequence>
<evidence type="ECO:0000256" key="2">
    <source>
        <dbReference type="ARBA" id="ARBA00022737"/>
    </source>
</evidence>
<keyword evidence="1 3" id="KW-0853">WD repeat</keyword>
<dbReference type="InterPro" id="IPR049052">
    <property type="entry name" value="nSTAND1"/>
</dbReference>
<keyword evidence="2" id="KW-0677">Repeat</keyword>
<dbReference type="Pfam" id="PF13365">
    <property type="entry name" value="Trypsin_2"/>
    <property type="match status" value="1"/>
</dbReference>